<sequence>MAKNKGPHSTRPRKNPRYNRAAKAQRLHREKEKHRRSNEKADSDETFLDQEPIERYNDKTDADAIFLDQESIQRTHSKAVEDQKEFSETFVSDQISQHFKISSDLPNLCTEVSKELKDNIPPNELFLCNMTHVIEQAKALEAHKYNCSFGGKLIFQKIIRCGLHVVFHYVCSNVLCRVKATVSSDTEKKSF</sequence>
<dbReference type="EMBL" id="BGPR01007872">
    <property type="protein sequence ID" value="GBN30142.1"/>
    <property type="molecule type" value="Genomic_DNA"/>
</dbReference>
<proteinExistence type="predicted"/>
<name>A0A4Y2MU75_ARAVE</name>
<reference evidence="2 3" key="1">
    <citation type="journal article" date="2019" name="Sci. Rep.">
        <title>Orb-weaving spider Araneus ventricosus genome elucidates the spidroin gene catalogue.</title>
        <authorList>
            <person name="Kono N."/>
            <person name="Nakamura H."/>
            <person name="Ohtoshi R."/>
            <person name="Moran D.A.P."/>
            <person name="Shinohara A."/>
            <person name="Yoshida Y."/>
            <person name="Fujiwara M."/>
            <person name="Mori M."/>
            <person name="Tomita M."/>
            <person name="Arakawa K."/>
        </authorList>
    </citation>
    <scope>NUCLEOTIDE SEQUENCE [LARGE SCALE GENOMIC DNA]</scope>
</reference>
<dbReference type="AlphaFoldDB" id="A0A4Y2MU75"/>
<evidence type="ECO:0000313" key="2">
    <source>
        <dbReference type="EMBL" id="GBN30142.1"/>
    </source>
</evidence>
<gene>
    <name evidence="2" type="ORF">AVEN_122759_1</name>
</gene>
<evidence type="ECO:0000313" key="3">
    <source>
        <dbReference type="Proteomes" id="UP000499080"/>
    </source>
</evidence>
<accession>A0A4Y2MU75</accession>
<feature type="region of interest" description="Disordered" evidence="1">
    <location>
        <begin position="1"/>
        <end position="50"/>
    </location>
</feature>
<evidence type="ECO:0000256" key="1">
    <source>
        <dbReference type="SAM" id="MobiDB-lite"/>
    </source>
</evidence>
<organism evidence="2 3">
    <name type="scientific">Araneus ventricosus</name>
    <name type="common">Orbweaver spider</name>
    <name type="synonym">Epeira ventricosa</name>
    <dbReference type="NCBI Taxonomy" id="182803"/>
    <lineage>
        <taxon>Eukaryota</taxon>
        <taxon>Metazoa</taxon>
        <taxon>Ecdysozoa</taxon>
        <taxon>Arthropoda</taxon>
        <taxon>Chelicerata</taxon>
        <taxon>Arachnida</taxon>
        <taxon>Araneae</taxon>
        <taxon>Araneomorphae</taxon>
        <taxon>Entelegynae</taxon>
        <taxon>Araneoidea</taxon>
        <taxon>Araneidae</taxon>
        <taxon>Araneus</taxon>
    </lineage>
</organism>
<protein>
    <submittedName>
        <fullName evidence="2">Uncharacterized protein</fullName>
    </submittedName>
</protein>
<feature type="compositionally biased region" description="Basic residues" evidence="1">
    <location>
        <begin position="23"/>
        <end position="37"/>
    </location>
</feature>
<feature type="compositionally biased region" description="Basic residues" evidence="1">
    <location>
        <begin position="1"/>
        <end position="17"/>
    </location>
</feature>
<dbReference type="Proteomes" id="UP000499080">
    <property type="component" value="Unassembled WGS sequence"/>
</dbReference>
<dbReference type="OrthoDB" id="10637582at2759"/>
<keyword evidence="3" id="KW-1185">Reference proteome</keyword>
<comment type="caution">
    <text evidence="2">The sequence shown here is derived from an EMBL/GenBank/DDBJ whole genome shotgun (WGS) entry which is preliminary data.</text>
</comment>